<reference evidence="2 3" key="1">
    <citation type="journal article" date="2020" name="BMC Genomics">
        <title>Intraspecific diversification of the crop wild relative Brassica cretica Lam. using demographic model selection.</title>
        <authorList>
            <person name="Kioukis A."/>
            <person name="Michalopoulou V.A."/>
            <person name="Briers L."/>
            <person name="Pirintsos S."/>
            <person name="Studholme D.J."/>
            <person name="Pavlidis P."/>
            <person name="Sarris P.F."/>
        </authorList>
    </citation>
    <scope>NUCLEOTIDE SEQUENCE [LARGE SCALE GENOMIC DNA]</scope>
    <source>
        <strain evidence="3">cv. PFS-1207/04</strain>
    </source>
</reference>
<gene>
    <name evidence="2" type="ORF">DY000_02064371</name>
</gene>
<evidence type="ECO:0000256" key="1">
    <source>
        <dbReference type="SAM" id="MobiDB-lite"/>
    </source>
</evidence>
<keyword evidence="3" id="KW-1185">Reference proteome</keyword>
<feature type="region of interest" description="Disordered" evidence="1">
    <location>
        <begin position="14"/>
        <end position="66"/>
    </location>
</feature>
<feature type="compositionally biased region" description="Basic and acidic residues" evidence="1">
    <location>
        <begin position="48"/>
        <end position="66"/>
    </location>
</feature>
<comment type="caution">
    <text evidence="2">The sequence shown here is derived from an EMBL/GenBank/DDBJ whole genome shotgun (WGS) entry which is preliminary data.</text>
</comment>
<organism evidence="2 3">
    <name type="scientific">Brassica cretica</name>
    <name type="common">Mustard</name>
    <dbReference type="NCBI Taxonomy" id="69181"/>
    <lineage>
        <taxon>Eukaryota</taxon>
        <taxon>Viridiplantae</taxon>
        <taxon>Streptophyta</taxon>
        <taxon>Embryophyta</taxon>
        <taxon>Tracheophyta</taxon>
        <taxon>Spermatophyta</taxon>
        <taxon>Magnoliopsida</taxon>
        <taxon>eudicotyledons</taxon>
        <taxon>Gunneridae</taxon>
        <taxon>Pentapetalae</taxon>
        <taxon>rosids</taxon>
        <taxon>malvids</taxon>
        <taxon>Brassicales</taxon>
        <taxon>Brassicaceae</taxon>
        <taxon>Brassiceae</taxon>
        <taxon>Brassica</taxon>
    </lineage>
</organism>
<sequence length="66" mass="7494">MQVNDAKCCRKYNQTVLKRDESPTNSSEDESPTELRDETSPGGGVSAREGKDERNNDDYKVYIRPI</sequence>
<accession>A0ABQ7ATJ2</accession>
<name>A0ABQ7ATJ2_BRACR</name>
<dbReference type="EMBL" id="QGKV02001556">
    <property type="protein sequence ID" value="KAF3517447.1"/>
    <property type="molecule type" value="Genomic_DNA"/>
</dbReference>
<evidence type="ECO:0000313" key="3">
    <source>
        <dbReference type="Proteomes" id="UP000266723"/>
    </source>
</evidence>
<protein>
    <submittedName>
        <fullName evidence="2">Uncharacterized protein</fullName>
    </submittedName>
</protein>
<evidence type="ECO:0000313" key="2">
    <source>
        <dbReference type="EMBL" id="KAF3517447.1"/>
    </source>
</evidence>
<dbReference type="Proteomes" id="UP000266723">
    <property type="component" value="Unassembled WGS sequence"/>
</dbReference>
<proteinExistence type="predicted"/>